<name>A0ABM1SGC4_LIMPO</name>
<dbReference type="InterPro" id="IPR018499">
    <property type="entry name" value="Tetraspanin/Peripherin"/>
</dbReference>
<evidence type="ECO:0000256" key="4">
    <source>
        <dbReference type="ARBA" id="ARBA00022989"/>
    </source>
</evidence>
<sequence>MESFEQKIVKLKEIIKNTKLFFILCNIIIGVFALVQFGTGLAIREEQLELKSSERLTVNHITIGAIIAVAAGPFSFLLCIWGIYVMKHKKLFLSYTLLLIPVVAEITLCVFVWKYSTGEMVRIFTTEAMLQEIQRYYTSTSATQAIDSIQTKFMCCGPVSTEDYIQKNLSVPYSCIANTRGGYYEKGCGAELSGYLTDKSNLLGWIGTLLIVFQVTALGIAFNVFEELAKAEEEKTTKDYQEYMEMLERQIAEI</sequence>
<dbReference type="SUPFAM" id="SSF48652">
    <property type="entry name" value="Tetraspanin"/>
    <property type="match status" value="1"/>
</dbReference>
<gene>
    <name evidence="8" type="primary">LOC106460289</name>
</gene>
<proteinExistence type="inferred from homology"/>
<organism evidence="7 8">
    <name type="scientific">Limulus polyphemus</name>
    <name type="common">Atlantic horseshoe crab</name>
    <dbReference type="NCBI Taxonomy" id="6850"/>
    <lineage>
        <taxon>Eukaryota</taxon>
        <taxon>Metazoa</taxon>
        <taxon>Ecdysozoa</taxon>
        <taxon>Arthropoda</taxon>
        <taxon>Chelicerata</taxon>
        <taxon>Merostomata</taxon>
        <taxon>Xiphosura</taxon>
        <taxon>Limulidae</taxon>
        <taxon>Limulus</taxon>
    </lineage>
</organism>
<protein>
    <recommendedName>
        <fullName evidence="6">Tetraspanin</fullName>
    </recommendedName>
</protein>
<feature type="transmembrane region" description="Helical" evidence="6">
    <location>
        <begin position="63"/>
        <end position="85"/>
    </location>
</feature>
<accession>A0ABM1SGC4</accession>
<feature type="transmembrane region" description="Helical" evidence="6">
    <location>
        <begin position="202"/>
        <end position="225"/>
    </location>
</feature>
<feature type="transmembrane region" description="Helical" evidence="6">
    <location>
        <begin position="20"/>
        <end position="43"/>
    </location>
</feature>
<evidence type="ECO:0000256" key="2">
    <source>
        <dbReference type="ARBA" id="ARBA00006840"/>
    </source>
</evidence>
<dbReference type="PANTHER" id="PTHR19282:SF544">
    <property type="entry name" value="TETRASPANIN"/>
    <property type="match status" value="1"/>
</dbReference>
<dbReference type="Gene3D" id="1.10.1450.10">
    <property type="entry name" value="Tetraspanin"/>
    <property type="match status" value="1"/>
</dbReference>
<comment type="similarity">
    <text evidence="2 6">Belongs to the tetraspanin (TM4SF) family.</text>
</comment>
<evidence type="ECO:0000313" key="7">
    <source>
        <dbReference type="Proteomes" id="UP000694941"/>
    </source>
</evidence>
<dbReference type="RefSeq" id="XP_022242679.1">
    <property type="nucleotide sequence ID" value="XM_022386971.1"/>
</dbReference>
<keyword evidence="7" id="KW-1185">Reference proteome</keyword>
<evidence type="ECO:0000256" key="6">
    <source>
        <dbReference type="RuleBase" id="RU361218"/>
    </source>
</evidence>
<dbReference type="PANTHER" id="PTHR19282">
    <property type="entry name" value="TETRASPANIN"/>
    <property type="match status" value="1"/>
</dbReference>
<evidence type="ECO:0000313" key="8">
    <source>
        <dbReference type="RefSeq" id="XP_022242679.1"/>
    </source>
</evidence>
<dbReference type="Pfam" id="PF00335">
    <property type="entry name" value="Tetraspanin"/>
    <property type="match status" value="1"/>
</dbReference>
<keyword evidence="3 6" id="KW-0812">Transmembrane</keyword>
<dbReference type="Proteomes" id="UP000694941">
    <property type="component" value="Unplaced"/>
</dbReference>
<dbReference type="CDD" id="cd03127">
    <property type="entry name" value="tetraspanin_LEL"/>
    <property type="match status" value="1"/>
</dbReference>
<dbReference type="PIRSF" id="PIRSF002419">
    <property type="entry name" value="Tetraspanin"/>
    <property type="match status" value="1"/>
</dbReference>
<comment type="subcellular location">
    <subcellularLocation>
        <location evidence="1 6">Membrane</location>
        <topology evidence="1 6">Multi-pass membrane protein</topology>
    </subcellularLocation>
</comment>
<keyword evidence="5 6" id="KW-0472">Membrane</keyword>
<keyword evidence="4 6" id="KW-1133">Transmembrane helix</keyword>
<feature type="transmembrane region" description="Helical" evidence="6">
    <location>
        <begin position="92"/>
        <end position="113"/>
    </location>
</feature>
<dbReference type="InterPro" id="IPR000301">
    <property type="entry name" value="Tetraspanin_animals"/>
</dbReference>
<dbReference type="GeneID" id="106460289"/>
<evidence type="ECO:0000256" key="3">
    <source>
        <dbReference type="ARBA" id="ARBA00022692"/>
    </source>
</evidence>
<evidence type="ECO:0000256" key="1">
    <source>
        <dbReference type="ARBA" id="ARBA00004141"/>
    </source>
</evidence>
<evidence type="ECO:0000256" key="5">
    <source>
        <dbReference type="ARBA" id="ARBA00023136"/>
    </source>
</evidence>
<dbReference type="InterPro" id="IPR008952">
    <property type="entry name" value="Tetraspanin_EC2_sf"/>
</dbReference>
<reference evidence="8" key="1">
    <citation type="submission" date="2025-08" db="UniProtKB">
        <authorList>
            <consortium name="RefSeq"/>
        </authorList>
    </citation>
    <scope>IDENTIFICATION</scope>
    <source>
        <tissue evidence="8">Muscle</tissue>
    </source>
</reference>